<dbReference type="Proteomes" id="UP000242972">
    <property type="component" value="Unassembled WGS sequence"/>
</dbReference>
<organism evidence="1 2">
    <name type="scientific">Sulfobacillus benefaciens</name>
    <dbReference type="NCBI Taxonomy" id="453960"/>
    <lineage>
        <taxon>Bacteria</taxon>
        <taxon>Bacillati</taxon>
        <taxon>Bacillota</taxon>
        <taxon>Clostridia</taxon>
        <taxon>Eubacteriales</taxon>
        <taxon>Clostridiales Family XVII. Incertae Sedis</taxon>
        <taxon>Sulfobacillus</taxon>
    </lineage>
</organism>
<proteinExistence type="predicted"/>
<dbReference type="AlphaFoldDB" id="A0A2T2WWY5"/>
<gene>
    <name evidence="1" type="ORF">C7B46_19760</name>
</gene>
<sequence>MTEQQWNRDHYLPNRHTIQRYWGTCQAAVQATGLMIQPSAKEQRRQQWLADWQRLSAQLGHPATRMDWETWTDHPAPNAIVWKILGWPLGKTLRWHIPSICQQLRTIDPESITDVCIRHWRWPFCQGTTLEELAQISGLTQEGVRQRIIRTVQKAQADQDVVKNNNWRESINPSLAPDIDAEPHVLMVMSD</sequence>
<name>A0A2T2WWY5_9FIRM</name>
<reference evidence="1 2" key="1">
    <citation type="journal article" date="2014" name="BMC Genomics">
        <title>Comparison of environmental and isolate Sulfobacillus genomes reveals diverse carbon, sulfur, nitrogen, and hydrogen metabolisms.</title>
        <authorList>
            <person name="Justice N.B."/>
            <person name="Norman A."/>
            <person name="Brown C.T."/>
            <person name="Singh A."/>
            <person name="Thomas B.C."/>
            <person name="Banfield J.F."/>
        </authorList>
    </citation>
    <scope>NUCLEOTIDE SEQUENCE [LARGE SCALE GENOMIC DNA]</scope>
    <source>
        <strain evidence="1">AMDSBA4</strain>
    </source>
</reference>
<evidence type="ECO:0000313" key="2">
    <source>
        <dbReference type="Proteomes" id="UP000242972"/>
    </source>
</evidence>
<evidence type="ECO:0000313" key="1">
    <source>
        <dbReference type="EMBL" id="PSR26749.1"/>
    </source>
</evidence>
<dbReference type="EMBL" id="PXYW01000119">
    <property type="protein sequence ID" value="PSR26749.1"/>
    <property type="molecule type" value="Genomic_DNA"/>
</dbReference>
<comment type="caution">
    <text evidence="1">The sequence shown here is derived from an EMBL/GenBank/DDBJ whole genome shotgun (WGS) entry which is preliminary data.</text>
</comment>
<accession>A0A2T2WWY5</accession>
<protein>
    <submittedName>
        <fullName evidence="1">Uncharacterized protein</fullName>
    </submittedName>
</protein>